<dbReference type="InterPro" id="IPR013088">
    <property type="entry name" value="Znf_NHR/GATA"/>
</dbReference>
<feature type="compositionally biased region" description="Basic residues" evidence="10">
    <location>
        <begin position="76"/>
        <end position="88"/>
    </location>
</feature>
<proteinExistence type="inferred from homology"/>
<keyword evidence="14" id="KW-1185">Reference proteome</keyword>
<gene>
    <name evidence="13" type="ORF">ElyMa_004359200</name>
</gene>
<evidence type="ECO:0000256" key="9">
    <source>
        <dbReference type="RuleBase" id="RU004334"/>
    </source>
</evidence>
<protein>
    <submittedName>
        <fullName evidence="13">Peroxisome proliferator-activated receptor gamma</fullName>
    </submittedName>
</protein>
<dbReference type="SUPFAM" id="SSF57716">
    <property type="entry name" value="Glucocorticoid receptor-like (DNA-binding domain)"/>
    <property type="match status" value="1"/>
</dbReference>
<keyword evidence="2 9" id="KW-0863">Zinc-finger</keyword>
<keyword evidence="6 9" id="KW-0804">Transcription</keyword>
<keyword evidence="4 9" id="KW-0805">Transcription regulation</keyword>
<dbReference type="FunFam" id="3.30.50.10:FF:000056">
    <property type="entry name" value="Peroxisome proliferator-activated receptor gamma"/>
    <property type="match status" value="1"/>
</dbReference>
<dbReference type="GO" id="GO:0045944">
    <property type="term" value="P:positive regulation of transcription by RNA polymerase II"/>
    <property type="evidence" value="ECO:0007669"/>
    <property type="project" value="TreeGrafter"/>
</dbReference>
<feature type="compositionally biased region" description="Polar residues" evidence="10">
    <location>
        <begin position="110"/>
        <end position="121"/>
    </location>
</feature>
<dbReference type="PROSITE" id="PS51843">
    <property type="entry name" value="NR_LBD"/>
    <property type="match status" value="1"/>
</dbReference>
<dbReference type="PROSITE" id="PS00031">
    <property type="entry name" value="NUCLEAR_REC_DBD_1"/>
    <property type="match status" value="1"/>
</dbReference>
<evidence type="ECO:0000256" key="2">
    <source>
        <dbReference type="ARBA" id="ARBA00022771"/>
    </source>
</evidence>
<dbReference type="Gene3D" id="1.10.565.10">
    <property type="entry name" value="Retinoid X Receptor"/>
    <property type="match status" value="1"/>
</dbReference>
<dbReference type="Pfam" id="PF00104">
    <property type="entry name" value="Hormone_recep"/>
    <property type="match status" value="1"/>
</dbReference>
<sequence>MHCCWESNSRPPDHKSDALTTEPLTDIFSNSSVSDEFYVYPVDEPSAMCLDVIQPESSEIGGVHFLDITSPEDQRHHHHHHHNRRHQQQQRGLQQQQQQQQHHHHQQQQGPDSPLSTNEYGSRSPSVSSDSGKIYKPQYTAELEVLCRICGDRASGFHYGVHSCEGCKGFFRRTLKKQLVYKPCQAGSRCKIDTETRNKCQYCRYQRCLFAGMSQDAVRFGRMPKVEREKLLADREELSCTGTRRVVELRSLTDLIKAAFRDTFANTIFMRHHHNNPGHLAQQQQQQQHHTPHHQFLPPQKPLHISGCQYQQQHQHSQHHHHHQQQQQQQYQHQQQQQQLMHHPYQSPDSRSYPPPLKIPRATTPFHPGAPSPSPSMMKSPPPSPSPSSVGGMGNPASPGMAASQHFLYEPSEVLETVTPEEFLNHGIFQRFQELSLPVMEGSVRFAKKVPGFTSLGMRDQILLMKKNGFMVVHLALHTLVGQSYIYLNTKDGNLHVPRHSYYVCEQMTRLLGHTLVVMDKLQSFGLTTGEIALFAAVLLTQDTPGLRSPSQVEEVQASLIEALRLELKHNHPKDKVLMAKLLMLVPELCQIVEDFSSNLRNHVFDPSPDFEQVMPLLKEIFDLENELSPSAPSPPLPLSASSSSEVTPAPLSTSPSSSSSHSFTAASTSSTSSSLQQSDCGIWSAAMISCSALSTADQANPVSISSATSSAPYLPPSSMAGPSSSPHLTPL</sequence>
<evidence type="ECO:0000256" key="5">
    <source>
        <dbReference type="ARBA" id="ARBA00023125"/>
    </source>
</evidence>
<evidence type="ECO:0000256" key="8">
    <source>
        <dbReference type="ARBA" id="ARBA00023242"/>
    </source>
</evidence>
<keyword evidence="7 9" id="KW-0675">Receptor</keyword>
<comment type="caution">
    <text evidence="13">The sequence shown here is derived from an EMBL/GenBank/DDBJ whole genome shotgun (WGS) entry which is preliminary data.</text>
</comment>
<dbReference type="Pfam" id="PF00105">
    <property type="entry name" value="zf-C4"/>
    <property type="match status" value="1"/>
</dbReference>
<dbReference type="EMBL" id="BMAT01008789">
    <property type="protein sequence ID" value="GFR92675.1"/>
    <property type="molecule type" value="Genomic_DNA"/>
</dbReference>
<dbReference type="GO" id="GO:0005634">
    <property type="term" value="C:nucleus"/>
    <property type="evidence" value="ECO:0007669"/>
    <property type="project" value="UniProtKB-SubCell"/>
</dbReference>
<dbReference type="InterPro" id="IPR001628">
    <property type="entry name" value="Znf_hrmn_rcpt"/>
</dbReference>
<evidence type="ECO:0000259" key="11">
    <source>
        <dbReference type="PROSITE" id="PS51030"/>
    </source>
</evidence>
<comment type="similarity">
    <text evidence="9">Belongs to the nuclear hormone receptor family.</text>
</comment>
<evidence type="ECO:0000313" key="14">
    <source>
        <dbReference type="Proteomes" id="UP000762676"/>
    </source>
</evidence>
<dbReference type="GO" id="GO:0000122">
    <property type="term" value="P:negative regulation of transcription by RNA polymerase II"/>
    <property type="evidence" value="ECO:0007669"/>
    <property type="project" value="TreeGrafter"/>
</dbReference>
<feature type="compositionally biased region" description="Low complexity" evidence="10">
    <location>
        <begin position="639"/>
        <end position="675"/>
    </location>
</feature>
<accession>A0AAV4H7U2</accession>
<keyword evidence="8 9" id="KW-0539">Nucleus</keyword>
<evidence type="ECO:0000256" key="4">
    <source>
        <dbReference type="ARBA" id="ARBA00023015"/>
    </source>
</evidence>
<evidence type="ECO:0000256" key="6">
    <source>
        <dbReference type="ARBA" id="ARBA00023163"/>
    </source>
</evidence>
<dbReference type="PRINTS" id="PR00398">
    <property type="entry name" value="STRDHORMONER"/>
</dbReference>
<comment type="subcellular location">
    <subcellularLocation>
        <location evidence="9">Nucleus</location>
    </subcellularLocation>
</comment>
<dbReference type="GO" id="GO:0009755">
    <property type="term" value="P:hormone-mediated signaling pathway"/>
    <property type="evidence" value="ECO:0007669"/>
    <property type="project" value="TreeGrafter"/>
</dbReference>
<dbReference type="Gene3D" id="3.30.50.10">
    <property type="entry name" value="Erythroid Transcription Factor GATA-1, subunit A"/>
    <property type="match status" value="1"/>
</dbReference>
<dbReference type="SMART" id="SM00399">
    <property type="entry name" value="ZnF_C4"/>
    <property type="match status" value="1"/>
</dbReference>
<feature type="region of interest" description="Disordered" evidence="10">
    <location>
        <begin position="629"/>
        <end position="676"/>
    </location>
</feature>
<keyword evidence="3 9" id="KW-0862">Zinc</keyword>
<feature type="region of interest" description="Disordered" evidence="10">
    <location>
        <begin position="274"/>
        <end position="399"/>
    </location>
</feature>
<dbReference type="Proteomes" id="UP000762676">
    <property type="component" value="Unassembled WGS sequence"/>
</dbReference>
<dbReference type="GO" id="GO:0004879">
    <property type="term" value="F:nuclear receptor activity"/>
    <property type="evidence" value="ECO:0007669"/>
    <property type="project" value="TreeGrafter"/>
</dbReference>
<feature type="compositionally biased region" description="Polar residues" evidence="10">
    <location>
        <begin position="702"/>
        <end position="712"/>
    </location>
</feature>
<feature type="domain" description="NR LBD" evidence="12">
    <location>
        <begin position="403"/>
        <end position="622"/>
    </location>
</feature>
<evidence type="ECO:0000256" key="10">
    <source>
        <dbReference type="SAM" id="MobiDB-lite"/>
    </source>
</evidence>
<evidence type="ECO:0000313" key="13">
    <source>
        <dbReference type="EMBL" id="GFR92675.1"/>
    </source>
</evidence>
<feature type="compositionally biased region" description="Low complexity" evidence="10">
    <location>
        <begin position="122"/>
        <end position="131"/>
    </location>
</feature>
<feature type="compositionally biased region" description="Low complexity" evidence="10">
    <location>
        <begin position="282"/>
        <end position="298"/>
    </location>
</feature>
<dbReference type="GO" id="GO:0000978">
    <property type="term" value="F:RNA polymerase II cis-regulatory region sequence-specific DNA binding"/>
    <property type="evidence" value="ECO:0007669"/>
    <property type="project" value="TreeGrafter"/>
</dbReference>
<name>A0AAV4H7U2_9GAST</name>
<dbReference type="InterPro" id="IPR001723">
    <property type="entry name" value="Nuclear_hrmn_rcpt"/>
</dbReference>
<dbReference type="GO" id="GO:0030154">
    <property type="term" value="P:cell differentiation"/>
    <property type="evidence" value="ECO:0007669"/>
    <property type="project" value="TreeGrafter"/>
</dbReference>
<evidence type="ECO:0000256" key="7">
    <source>
        <dbReference type="ARBA" id="ARBA00023170"/>
    </source>
</evidence>
<reference evidence="13 14" key="1">
    <citation type="journal article" date="2021" name="Elife">
        <title>Chloroplast acquisition without the gene transfer in kleptoplastic sea slugs, Plakobranchus ocellatus.</title>
        <authorList>
            <person name="Maeda T."/>
            <person name="Takahashi S."/>
            <person name="Yoshida T."/>
            <person name="Shimamura S."/>
            <person name="Takaki Y."/>
            <person name="Nagai Y."/>
            <person name="Toyoda A."/>
            <person name="Suzuki Y."/>
            <person name="Arimoto A."/>
            <person name="Ishii H."/>
            <person name="Satoh N."/>
            <person name="Nishiyama T."/>
            <person name="Hasebe M."/>
            <person name="Maruyama T."/>
            <person name="Minagawa J."/>
            <person name="Obokata J."/>
            <person name="Shigenobu S."/>
        </authorList>
    </citation>
    <scope>NUCLEOTIDE SEQUENCE [LARGE SCALE GENOMIC DNA]</scope>
</reference>
<dbReference type="PANTHER" id="PTHR24082">
    <property type="entry name" value="NUCLEAR HORMONE RECEPTOR"/>
    <property type="match status" value="1"/>
</dbReference>
<dbReference type="GO" id="GO:0019216">
    <property type="term" value="P:regulation of lipid metabolic process"/>
    <property type="evidence" value="ECO:0007669"/>
    <property type="project" value="TreeGrafter"/>
</dbReference>
<dbReference type="InterPro" id="IPR050234">
    <property type="entry name" value="Nuclear_hormone_rcpt_NR1"/>
</dbReference>
<dbReference type="SUPFAM" id="SSF48508">
    <property type="entry name" value="Nuclear receptor ligand-binding domain"/>
    <property type="match status" value="1"/>
</dbReference>
<feature type="domain" description="Nuclear receptor" evidence="11">
    <location>
        <begin position="144"/>
        <end position="220"/>
    </location>
</feature>
<keyword evidence="5 9" id="KW-0238">DNA-binding</keyword>
<feature type="region of interest" description="Disordered" evidence="10">
    <location>
        <begin position="702"/>
        <end position="732"/>
    </location>
</feature>
<keyword evidence="1 9" id="KW-0479">Metal-binding</keyword>
<dbReference type="SMART" id="SM00430">
    <property type="entry name" value="HOLI"/>
    <property type="match status" value="1"/>
</dbReference>
<dbReference type="PROSITE" id="PS51030">
    <property type="entry name" value="NUCLEAR_REC_DBD_2"/>
    <property type="match status" value="1"/>
</dbReference>
<evidence type="ECO:0000259" key="12">
    <source>
        <dbReference type="PROSITE" id="PS51843"/>
    </source>
</evidence>
<evidence type="ECO:0000256" key="3">
    <source>
        <dbReference type="ARBA" id="ARBA00022833"/>
    </source>
</evidence>
<dbReference type="AlphaFoldDB" id="A0AAV4H7U2"/>
<dbReference type="InterPro" id="IPR000536">
    <property type="entry name" value="Nucl_hrmn_rcpt_lig-bd"/>
</dbReference>
<dbReference type="InterPro" id="IPR035500">
    <property type="entry name" value="NHR-like_dom_sf"/>
</dbReference>
<dbReference type="PANTHER" id="PTHR24082:SF497">
    <property type="entry name" value="PEROXISOME PROLIFERATOR-ACTIVATED RECEPTOR GAMMA-LIKE"/>
    <property type="match status" value="1"/>
</dbReference>
<feature type="region of interest" description="Disordered" evidence="10">
    <location>
        <begin position="72"/>
        <end position="133"/>
    </location>
</feature>
<feature type="compositionally biased region" description="Low complexity" evidence="10">
    <location>
        <begin position="89"/>
        <end position="100"/>
    </location>
</feature>
<organism evidence="13 14">
    <name type="scientific">Elysia marginata</name>
    <dbReference type="NCBI Taxonomy" id="1093978"/>
    <lineage>
        <taxon>Eukaryota</taxon>
        <taxon>Metazoa</taxon>
        <taxon>Spiralia</taxon>
        <taxon>Lophotrochozoa</taxon>
        <taxon>Mollusca</taxon>
        <taxon>Gastropoda</taxon>
        <taxon>Heterobranchia</taxon>
        <taxon>Euthyneura</taxon>
        <taxon>Panpulmonata</taxon>
        <taxon>Sacoglossa</taxon>
        <taxon>Placobranchoidea</taxon>
        <taxon>Plakobranchidae</taxon>
        <taxon>Elysia</taxon>
    </lineage>
</organism>
<feature type="compositionally biased region" description="Low complexity" evidence="10">
    <location>
        <begin position="717"/>
        <end position="732"/>
    </location>
</feature>
<evidence type="ECO:0000256" key="1">
    <source>
        <dbReference type="ARBA" id="ARBA00022723"/>
    </source>
</evidence>
<feature type="compositionally biased region" description="Pro residues" evidence="10">
    <location>
        <begin position="368"/>
        <end position="386"/>
    </location>
</feature>
<dbReference type="PRINTS" id="PR00047">
    <property type="entry name" value="STROIDFINGER"/>
</dbReference>
<dbReference type="GO" id="GO:0008270">
    <property type="term" value="F:zinc ion binding"/>
    <property type="evidence" value="ECO:0007669"/>
    <property type="project" value="UniProtKB-KW"/>
</dbReference>
<feature type="compositionally biased region" description="Low complexity" evidence="10">
    <location>
        <begin position="325"/>
        <end position="339"/>
    </location>
</feature>